<accession>D5EL73</accession>
<protein>
    <recommendedName>
        <fullName evidence="3">Abi family protein</fullName>
    </recommendedName>
</protein>
<dbReference type="EMBL" id="CP001998">
    <property type="protein sequence ID" value="ADE53175.1"/>
    <property type="molecule type" value="Genomic_DNA"/>
</dbReference>
<sequence>MNPDTYEQLRQTLAPERIEAYGNAEDDPKLIFARYLLNMALCESLYSPLQFAEIALRNRIHKQLCSHFGSSDWYKTTNTLTPWQQRKIEEAIESLKSRAKPVTAGRVVAELTFGFWTGFFNKAQAKNAISQKLVAEVFPNLPRRQRTLKAINRRWIHIRDLRNRIFHHERILHWSDLDQQHADLIEAIHWINPELAELSRTLDRYKSIREAGLLPWIEKLEI</sequence>
<dbReference type="InterPro" id="IPR011664">
    <property type="entry name" value="Abi_system_AbiD/AbiF-like"/>
</dbReference>
<dbReference type="OrthoDB" id="9813050at2"/>
<dbReference type="eggNOG" id="ENOG50333S7">
    <property type="taxonomic scope" value="Bacteria"/>
</dbReference>
<gene>
    <name evidence="1" type="ordered locus">Caka_0147</name>
</gene>
<evidence type="ECO:0000313" key="1">
    <source>
        <dbReference type="EMBL" id="ADE53175.1"/>
    </source>
</evidence>
<dbReference type="KEGG" id="caa:Caka_0147"/>
<organism evidence="1 2">
    <name type="scientific">Coraliomargarita akajimensis (strain DSM 45221 / IAM 15411 / JCM 23193 / KCTC 12865 / 04OKA010-24)</name>
    <dbReference type="NCBI Taxonomy" id="583355"/>
    <lineage>
        <taxon>Bacteria</taxon>
        <taxon>Pseudomonadati</taxon>
        <taxon>Verrucomicrobiota</taxon>
        <taxon>Opitutia</taxon>
        <taxon>Puniceicoccales</taxon>
        <taxon>Coraliomargaritaceae</taxon>
        <taxon>Coraliomargarita</taxon>
    </lineage>
</organism>
<reference evidence="1 2" key="1">
    <citation type="journal article" date="2010" name="Stand. Genomic Sci.">
        <title>Complete genome sequence of Coraliomargarita akajimensis type strain (04OKA010-24).</title>
        <authorList>
            <person name="Mavromatis K."/>
            <person name="Abt B."/>
            <person name="Brambilla E."/>
            <person name="Lapidus A."/>
            <person name="Copeland A."/>
            <person name="Deshpande S."/>
            <person name="Nolan M."/>
            <person name="Lucas S."/>
            <person name="Tice H."/>
            <person name="Cheng J.F."/>
            <person name="Han C."/>
            <person name="Detter J.C."/>
            <person name="Woyke T."/>
            <person name="Goodwin L."/>
            <person name="Pitluck S."/>
            <person name="Held B."/>
            <person name="Brettin T."/>
            <person name="Tapia R."/>
            <person name="Ivanova N."/>
            <person name="Mikhailova N."/>
            <person name="Pati A."/>
            <person name="Liolios K."/>
            <person name="Chen A."/>
            <person name="Palaniappan K."/>
            <person name="Land M."/>
            <person name="Hauser L."/>
            <person name="Chang Y.J."/>
            <person name="Jeffries C.D."/>
            <person name="Rohde M."/>
            <person name="Goker M."/>
            <person name="Bristow J."/>
            <person name="Eisen J.A."/>
            <person name="Markowitz V."/>
            <person name="Hugenholtz P."/>
            <person name="Klenk H.P."/>
            <person name="Kyrpides N.C."/>
        </authorList>
    </citation>
    <scope>NUCLEOTIDE SEQUENCE [LARGE SCALE GENOMIC DNA]</scope>
    <source>
        <strain evidence="2">DSM 45221 / IAM 15411 / JCM 23193 / KCTC 12865</strain>
    </source>
</reference>
<proteinExistence type="predicted"/>
<evidence type="ECO:0008006" key="3">
    <source>
        <dbReference type="Google" id="ProtNLM"/>
    </source>
</evidence>
<dbReference type="Proteomes" id="UP000000925">
    <property type="component" value="Chromosome"/>
</dbReference>
<dbReference type="STRING" id="583355.Caka_0147"/>
<keyword evidence="2" id="KW-1185">Reference proteome</keyword>
<dbReference type="Pfam" id="PF07751">
    <property type="entry name" value="Abi_2"/>
    <property type="match status" value="1"/>
</dbReference>
<evidence type="ECO:0000313" key="2">
    <source>
        <dbReference type="Proteomes" id="UP000000925"/>
    </source>
</evidence>
<dbReference type="HOGENOM" id="CLU_067089_1_1_0"/>
<name>D5EL73_CORAD</name>
<dbReference type="AlphaFoldDB" id="D5EL73"/>
<dbReference type="RefSeq" id="WP_013041901.1">
    <property type="nucleotide sequence ID" value="NC_014008.1"/>
</dbReference>